<keyword evidence="7 13" id="KW-1133">Transmembrane helix</keyword>
<evidence type="ECO:0000256" key="2">
    <source>
        <dbReference type="ARBA" id="ARBA00006724"/>
    </source>
</evidence>
<keyword evidence="15" id="KW-1185">Reference proteome</keyword>
<comment type="subcellular location">
    <subcellularLocation>
        <location evidence="1">Membrane</location>
        <topology evidence="1">Single-pass type I membrane protein</topology>
    </subcellularLocation>
</comment>
<dbReference type="PANTHER" id="PTHR21409">
    <property type="entry name" value="HEMATOPOIETIC CELL SIGNAL TRANSDUCER"/>
    <property type="match status" value="1"/>
</dbReference>
<evidence type="ECO:0000256" key="8">
    <source>
        <dbReference type="ARBA" id="ARBA00023136"/>
    </source>
</evidence>
<evidence type="ECO:0000256" key="6">
    <source>
        <dbReference type="ARBA" id="ARBA00022729"/>
    </source>
</evidence>
<dbReference type="GO" id="GO:0016020">
    <property type="term" value="C:membrane"/>
    <property type="evidence" value="ECO:0007669"/>
    <property type="project" value="UniProtKB-SubCell"/>
</dbReference>
<evidence type="ECO:0000256" key="7">
    <source>
        <dbReference type="ARBA" id="ARBA00022989"/>
    </source>
</evidence>
<evidence type="ECO:0000256" key="10">
    <source>
        <dbReference type="ARBA" id="ARBA00023180"/>
    </source>
</evidence>
<evidence type="ECO:0000256" key="9">
    <source>
        <dbReference type="ARBA" id="ARBA00023157"/>
    </source>
</evidence>
<evidence type="ECO:0000256" key="4">
    <source>
        <dbReference type="ARBA" id="ARBA00022553"/>
    </source>
</evidence>
<keyword evidence="6" id="KW-0732">Signal</keyword>
<evidence type="ECO:0000256" key="12">
    <source>
        <dbReference type="ARBA" id="ARBA00031263"/>
    </source>
</evidence>
<sequence>MINTYHIKHNIRMERHKFHIFHTLGTKIIIFPVTLQPPHSCPPSPLIYLHPPLPDNPSCYRIEPGTMAGIIAADVILTIAVVTYHCASRRRRRKQRADKVYMNVRANCKT</sequence>
<keyword evidence="4" id="KW-0597">Phosphoprotein</keyword>
<dbReference type="AlphaFoldDB" id="A0A673XHK1"/>
<evidence type="ECO:0000256" key="3">
    <source>
        <dbReference type="ARBA" id="ARBA00018050"/>
    </source>
</evidence>
<protein>
    <recommendedName>
        <fullName evidence="3">Hematopoietic cell signal transducer</fullName>
    </recommendedName>
    <alternativeName>
        <fullName evidence="12">DNAX-activation protein 10</fullName>
    </alternativeName>
    <alternativeName>
        <fullName evidence="11">Membrane protein DAP10</fullName>
    </alternativeName>
</protein>
<reference evidence="14" key="2">
    <citation type="submission" date="2025-09" db="UniProtKB">
        <authorList>
            <consortium name="Ensembl"/>
        </authorList>
    </citation>
    <scope>IDENTIFICATION</scope>
</reference>
<evidence type="ECO:0000313" key="14">
    <source>
        <dbReference type="Ensembl" id="ENSSTUP00000020422.1"/>
    </source>
</evidence>
<evidence type="ECO:0000256" key="5">
    <source>
        <dbReference type="ARBA" id="ARBA00022692"/>
    </source>
</evidence>
<organism evidence="14 15">
    <name type="scientific">Salmo trutta</name>
    <name type="common">Brown trout</name>
    <dbReference type="NCBI Taxonomy" id="8032"/>
    <lineage>
        <taxon>Eukaryota</taxon>
        <taxon>Metazoa</taxon>
        <taxon>Chordata</taxon>
        <taxon>Craniata</taxon>
        <taxon>Vertebrata</taxon>
        <taxon>Euteleostomi</taxon>
        <taxon>Actinopterygii</taxon>
        <taxon>Neopterygii</taxon>
        <taxon>Teleostei</taxon>
        <taxon>Protacanthopterygii</taxon>
        <taxon>Salmoniformes</taxon>
        <taxon>Salmonidae</taxon>
        <taxon>Salmoninae</taxon>
        <taxon>Salmo</taxon>
    </lineage>
</organism>
<dbReference type="GO" id="GO:0005102">
    <property type="term" value="F:signaling receptor binding"/>
    <property type="evidence" value="ECO:0007669"/>
    <property type="project" value="InterPro"/>
</dbReference>
<reference evidence="14" key="1">
    <citation type="submission" date="2025-08" db="UniProtKB">
        <authorList>
            <consortium name="Ensembl"/>
        </authorList>
    </citation>
    <scope>IDENTIFICATION</scope>
</reference>
<dbReference type="GO" id="GO:0050776">
    <property type="term" value="P:regulation of immune response"/>
    <property type="evidence" value="ECO:0007669"/>
    <property type="project" value="InterPro"/>
</dbReference>
<dbReference type="InParanoid" id="A0A673XHK1"/>
<keyword evidence="5 13" id="KW-0812">Transmembrane</keyword>
<name>A0A673XHK1_SALTR</name>
<dbReference type="PANTHER" id="PTHR21409:SF1">
    <property type="entry name" value="HEMATOPOIETIC CELL SIGNAL TRANSDUCER"/>
    <property type="match status" value="1"/>
</dbReference>
<keyword evidence="8 13" id="KW-0472">Membrane</keyword>
<dbReference type="Pfam" id="PF07213">
    <property type="entry name" value="DAP10"/>
    <property type="match status" value="1"/>
</dbReference>
<evidence type="ECO:0000313" key="15">
    <source>
        <dbReference type="Proteomes" id="UP000472277"/>
    </source>
</evidence>
<dbReference type="FunCoup" id="A0A673XHK1">
    <property type="interactions" value="181"/>
</dbReference>
<keyword evidence="10" id="KW-0325">Glycoprotein</keyword>
<dbReference type="Ensembl" id="ENSSTUT00000021469.1">
    <property type="protein sequence ID" value="ENSSTUP00000020422.1"/>
    <property type="gene ID" value="ENSSTUG00000009065.1"/>
</dbReference>
<feature type="transmembrane region" description="Helical" evidence="13">
    <location>
        <begin position="67"/>
        <end position="87"/>
    </location>
</feature>
<dbReference type="InterPro" id="IPR009861">
    <property type="entry name" value="HCST"/>
</dbReference>
<dbReference type="GeneTree" id="ENSGT00990000205757"/>
<evidence type="ECO:0000256" key="11">
    <source>
        <dbReference type="ARBA" id="ARBA00031053"/>
    </source>
</evidence>
<comment type="similarity">
    <text evidence="2">Belongs to the DAP10 family.</text>
</comment>
<keyword evidence="9" id="KW-1015">Disulfide bond</keyword>
<proteinExistence type="inferred from homology"/>
<evidence type="ECO:0000256" key="1">
    <source>
        <dbReference type="ARBA" id="ARBA00004479"/>
    </source>
</evidence>
<dbReference type="GO" id="GO:0051897">
    <property type="term" value="P:positive regulation of phosphatidylinositol 3-kinase/protein kinase B signal transduction"/>
    <property type="evidence" value="ECO:0007669"/>
    <property type="project" value="InterPro"/>
</dbReference>
<evidence type="ECO:0000256" key="13">
    <source>
        <dbReference type="SAM" id="Phobius"/>
    </source>
</evidence>
<dbReference type="GO" id="GO:0043548">
    <property type="term" value="F:phosphatidylinositol 3-kinase binding"/>
    <property type="evidence" value="ECO:0007669"/>
    <property type="project" value="InterPro"/>
</dbReference>
<dbReference type="Proteomes" id="UP000472277">
    <property type="component" value="Chromosome 3"/>
</dbReference>
<accession>A0A673XHK1</accession>